<dbReference type="EMBL" id="JAGSOH010000037">
    <property type="protein sequence ID" value="MBR7827564.1"/>
    <property type="molecule type" value="Genomic_DNA"/>
</dbReference>
<proteinExistence type="predicted"/>
<dbReference type="AlphaFoldDB" id="A0A941IHT0"/>
<accession>A0A941IHT0</accession>
<dbReference type="InterPro" id="IPR037883">
    <property type="entry name" value="Knr4/Smi1-like_sf"/>
</dbReference>
<sequence length="174" mass="18869">MKRLGDFLPQLGPPLRDLDTGPLERVAASWGVTFPSDLLEVLTAYGDAVVSGQIRLLGPRTLERAGVYFGPAMLPSLGEELIPELLPVTGGLLLWATTPDGDYLCLRQDGSVWLVSTYDGQNLQWTHTQDEFSDWLHAGLVGEPKYAIFPPWPAARPHALGEVGPHPFGASARA</sequence>
<organism evidence="2 3">
    <name type="scientific">Actinospica acidithermotolerans</name>
    <dbReference type="NCBI Taxonomy" id="2828514"/>
    <lineage>
        <taxon>Bacteria</taxon>
        <taxon>Bacillati</taxon>
        <taxon>Actinomycetota</taxon>
        <taxon>Actinomycetes</taxon>
        <taxon>Catenulisporales</taxon>
        <taxon>Actinospicaceae</taxon>
        <taxon>Actinospica</taxon>
    </lineage>
</organism>
<evidence type="ECO:0000313" key="2">
    <source>
        <dbReference type="EMBL" id="MBR7827564.1"/>
    </source>
</evidence>
<dbReference type="SUPFAM" id="SSF160631">
    <property type="entry name" value="SMI1/KNR4-like"/>
    <property type="match status" value="1"/>
</dbReference>
<dbReference type="RefSeq" id="WP_212518707.1">
    <property type="nucleotide sequence ID" value="NZ_JAGSOH010000037.1"/>
</dbReference>
<reference evidence="2" key="1">
    <citation type="submission" date="2021-04" db="EMBL/GenBank/DDBJ databases">
        <title>Genome based classification of Actinospica acidithermotolerans sp. nov., an actinobacterium isolated from an Indonesian hot spring.</title>
        <authorList>
            <person name="Kusuma A.B."/>
            <person name="Putra K.E."/>
            <person name="Nafisah S."/>
            <person name="Loh J."/>
            <person name="Nouioui I."/>
            <person name="Goodfellow M."/>
        </authorList>
    </citation>
    <scope>NUCLEOTIDE SEQUENCE</scope>
    <source>
        <strain evidence="2">MGRD01-02</strain>
    </source>
</reference>
<protein>
    <submittedName>
        <fullName evidence="2">SMI1/KNR4 family protein</fullName>
    </submittedName>
</protein>
<dbReference type="Pfam" id="PF09346">
    <property type="entry name" value="SMI1_KNR4"/>
    <property type="match status" value="1"/>
</dbReference>
<evidence type="ECO:0000313" key="3">
    <source>
        <dbReference type="Proteomes" id="UP000676325"/>
    </source>
</evidence>
<gene>
    <name evidence="2" type="ORF">KDK95_14695</name>
</gene>
<dbReference type="Proteomes" id="UP000676325">
    <property type="component" value="Unassembled WGS sequence"/>
</dbReference>
<dbReference type="InterPro" id="IPR018958">
    <property type="entry name" value="Knr4/Smi1-like_dom"/>
</dbReference>
<name>A0A941IHT0_9ACTN</name>
<keyword evidence="3" id="KW-1185">Reference proteome</keyword>
<evidence type="ECO:0000259" key="1">
    <source>
        <dbReference type="Pfam" id="PF09346"/>
    </source>
</evidence>
<feature type="domain" description="Knr4/Smi1-like" evidence="1">
    <location>
        <begin position="23"/>
        <end position="136"/>
    </location>
</feature>
<comment type="caution">
    <text evidence="2">The sequence shown here is derived from an EMBL/GenBank/DDBJ whole genome shotgun (WGS) entry which is preliminary data.</text>
</comment>